<proteinExistence type="predicted"/>
<reference evidence="1 2" key="1">
    <citation type="submission" date="2019-08" db="EMBL/GenBank/DDBJ databases">
        <authorList>
            <person name="Guy L."/>
        </authorList>
    </citation>
    <scope>NUCLEOTIDE SEQUENCE [LARGE SCALE GENOMIC DNA]</scope>
    <source>
        <strain evidence="1 2">SGT-108</strain>
    </source>
</reference>
<keyword evidence="2" id="KW-1185">Reference proteome</keyword>
<dbReference type="Proteomes" id="UP000324194">
    <property type="component" value="Chromosome 1"/>
</dbReference>
<dbReference type="KEGG" id="asip:AQUSIP_06680"/>
<protein>
    <submittedName>
        <fullName evidence="1">Uncharacterized protein</fullName>
    </submittedName>
</protein>
<evidence type="ECO:0000313" key="1">
    <source>
        <dbReference type="EMBL" id="VVC75378.1"/>
    </source>
</evidence>
<evidence type="ECO:0000313" key="2">
    <source>
        <dbReference type="Proteomes" id="UP000324194"/>
    </source>
</evidence>
<gene>
    <name evidence="1" type="ORF">AQUSIP_06680</name>
</gene>
<sequence length="46" mass="5449">MHYVFIIIFYHLIQLCLDFILAAQADFNLKTRTFLICMNNKSTILP</sequence>
<dbReference type="AlphaFoldDB" id="A0A5E4PFU6"/>
<name>A0A5E4PFU6_9COXI</name>
<accession>A0A5E4PFU6</accession>
<dbReference type="EMBL" id="LR699119">
    <property type="protein sequence ID" value="VVC75378.1"/>
    <property type="molecule type" value="Genomic_DNA"/>
</dbReference>
<organism evidence="1 2">
    <name type="scientific">Aquicella siphonis</name>
    <dbReference type="NCBI Taxonomy" id="254247"/>
    <lineage>
        <taxon>Bacteria</taxon>
        <taxon>Pseudomonadati</taxon>
        <taxon>Pseudomonadota</taxon>
        <taxon>Gammaproteobacteria</taxon>
        <taxon>Legionellales</taxon>
        <taxon>Coxiellaceae</taxon>
        <taxon>Aquicella</taxon>
    </lineage>
</organism>